<feature type="compositionally biased region" description="Basic and acidic residues" evidence="7">
    <location>
        <begin position="121"/>
        <end position="132"/>
    </location>
</feature>
<feature type="region of interest" description="Disordered" evidence="7">
    <location>
        <begin position="49"/>
        <end position="72"/>
    </location>
</feature>
<keyword evidence="4" id="KW-0809">Transit peptide</keyword>
<evidence type="ECO:0000256" key="7">
    <source>
        <dbReference type="SAM" id="MobiDB-lite"/>
    </source>
</evidence>
<protein>
    <recommendedName>
        <fullName evidence="8">Tim44-like domain-containing protein</fullName>
    </recommendedName>
</protein>
<dbReference type="InterPro" id="IPR032710">
    <property type="entry name" value="NTF2-like_dom_sf"/>
</dbReference>
<dbReference type="SUPFAM" id="SSF54427">
    <property type="entry name" value="NTF2-like"/>
    <property type="match status" value="1"/>
</dbReference>
<evidence type="ECO:0000256" key="2">
    <source>
        <dbReference type="ARBA" id="ARBA00009597"/>
    </source>
</evidence>
<dbReference type="GO" id="GO:0005743">
    <property type="term" value="C:mitochondrial inner membrane"/>
    <property type="evidence" value="ECO:0007669"/>
    <property type="project" value="UniProtKB-SubCell"/>
</dbReference>
<feature type="compositionally biased region" description="Basic and acidic residues" evidence="7">
    <location>
        <begin position="51"/>
        <end position="65"/>
    </location>
</feature>
<feature type="domain" description="Tim44-like" evidence="8">
    <location>
        <begin position="287"/>
        <end position="437"/>
    </location>
</feature>
<dbReference type="PANTHER" id="PTHR10721:SF1">
    <property type="entry name" value="MITOCHONDRIAL IMPORT INNER MEMBRANE TRANSLOCASE SUBUNIT TIM44"/>
    <property type="match status" value="1"/>
</dbReference>
<name>A0A7S0HFR9_9CRYP</name>
<keyword evidence="6" id="KW-0472">Membrane</keyword>
<sequence length="445" mass="49951">MQRGVRLAANLSRVCVSPEVAAYHRLRTSSVPKSVKTFSGYSVAPAQRRFFSNEKKENEKEKQETPKPGGGFFETFWKSVRDQIKQRESEDPSLKEAQERLEQSRLEALAAAEAAMQRAHKAAEEAKKRADELEQQTRPTREKVGFTIGAGLSAVGGVIGKVVEQPAVQAVGKATLKAAQSVIDAQEKLDKKSQEFEQKVFDSRLGKSVREALGEDTRSKGPVEGVPLDKETFDVAVYQETPWERRVRKLRESAFLGPIMTGGQAAYSAASEASNRIGDRVFGESETSICMGEIKKDDPSFDVKRFIAKLQNETIPFVMSRFLQDQLSELEEILTERSMAVLGTIIKDRLQKGLRVDPTILDLDEVELREARMVDGEPILIVRFVTQQVHCVRNQKNEVVEGGESEIRQINYVWAMVRHFSEDLADPPTWKLHEMAIEYQAPLLA</sequence>
<feature type="region of interest" description="Disordered" evidence="7">
    <location>
        <begin position="119"/>
        <end position="138"/>
    </location>
</feature>
<dbReference type="EMBL" id="HBEO01011434">
    <property type="protein sequence ID" value="CAD8479323.1"/>
    <property type="molecule type" value="Transcribed_RNA"/>
</dbReference>
<accession>A0A7S0HFR9</accession>
<dbReference type="SMART" id="SM00978">
    <property type="entry name" value="Tim44"/>
    <property type="match status" value="1"/>
</dbReference>
<gene>
    <name evidence="9" type="ORF">HPHI1048_LOCUS7887</name>
</gene>
<evidence type="ECO:0000256" key="6">
    <source>
        <dbReference type="ARBA" id="ARBA00023136"/>
    </source>
</evidence>
<dbReference type="GO" id="GO:0030150">
    <property type="term" value="P:protein import into mitochondrial matrix"/>
    <property type="evidence" value="ECO:0007669"/>
    <property type="project" value="TreeGrafter"/>
</dbReference>
<comment type="subcellular location">
    <subcellularLocation>
        <location evidence="1">Mitochondrion inner membrane</location>
    </subcellularLocation>
</comment>
<comment type="similarity">
    <text evidence="2">Belongs to the Tim44 family.</text>
</comment>
<reference evidence="9" key="1">
    <citation type="submission" date="2021-01" db="EMBL/GenBank/DDBJ databases">
        <authorList>
            <person name="Corre E."/>
            <person name="Pelletier E."/>
            <person name="Niang G."/>
            <person name="Scheremetjew M."/>
            <person name="Finn R."/>
            <person name="Kale V."/>
            <person name="Holt S."/>
            <person name="Cochrane G."/>
            <person name="Meng A."/>
            <person name="Brown T."/>
            <person name="Cohen L."/>
        </authorList>
    </citation>
    <scope>NUCLEOTIDE SEQUENCE</scope>
    <source>
        <strain evidence="9">CCMP325</strain>
    </source>
</reference>
<dbReference type="InterPro" id="IPR007379">
    <property type="entry name" value="Tim44-like_dom"/>
</dbReference>
<evidence type="ECO:0000256" key="1">
    <source>
        <dbReference type="ARBA" id="ARBA00004273"/>
    </source>
</evidence>
<evidence type="ECO:0000259" key="8">
    <source>
        <dbReference type="SMART" id="SM00978"/>
    </source>
</evidence>
<evidence type="ECO:0000256" key="4">
    <source>
        <dbReference type="ARBA" id="ARBA00022946"/>
    </source>
</evidence>
<proteinExistence type="inferred from homology"/>
<dbReference type="Pfam" id="PF04280">
    <property type="entry name" value="Tim44"/>
    <property type="match status" value="1"/>
</dbReference>
<organism evidence="9">
    <name type="scientific">Hanusia phi</name>
    <dbReference type="NCBI Taxonomy" id="3032"/>
    <lineage>
        <taxon>Eukaryota</taxon>
        <taxon>Cryptophyceae</taxon>
        <taxon>Pyrenomonadales</taxon>
        <taxon>Geminigeraceae</taxon>
        <taxon>Hanusia</taxon>
    </lineage>
</organism>
<evidence type="ECO:0000256" key="3">
    <source>
        <dbReference type="ARBA" id="ARBA00022792"/>
    </source>
</evidence>
<dbReference type="PANTHER" id="PTHR10721">
    <property type="entry name" value="MITOCHONDRIAL IMPORT INNER MEMBRANE TRANSLOCASE SUBUNIT TIM44"/>
    <property type="match status" value="1"/>
</dbReference>
<dbReference type="GO" id="GO:0051087">
    <property type="term" value="F:protein-folding chaperone binding"/>
    <property type="evidence" value="ECO:0007669"/>
    <property type="project" value="TreeGrafter"/>
</dbReference>
<keyword evidence="5" id="KW-0496">Mitochondrion</keyword>
<dbReference type="Gene3D" id="3.10.450.240">
    <property type="match status" value="1"/>
</dbReference>
<keyword evidence="3" id="KW-0999">Mitochondrion inner membrane</keyword>
<evidence type="ECO:0000313" key="9">
    <source>
        <dbReference type="EMBL" id="CAD8479323.1"/>
    </source>
</evidence>
<dbReference type="InterPro" id="IPR039544">
    <property type="entry name" value="Tim44-like"/>
</dbReference>
<evidence type="ECO:0000256" key="5">
    <source>
        <dbReference type="ARBA" id="ARBA00023128"/>
    </source>
</evidence>
<dbReference type="AlphaFoldDB" id="A0A7S0HFR9"/>